<evidence type="ECO:0000256" key="7">
    <source>
        <dbReference type="ARBA" id="ARBA00022490"/>
    </source>
</evidence>
<sequence>MLGVVPGGSGPAGGPHAKIERVAAPVFTAVGLVALAVTTLWAGLSDDSPPGHWPGTLAIAGGTAVWLLGMLWAFPNRERHRVLVGSYFVVLLAFGALLLTRDDVYNAFLSVGYPFAFALFTARVSIFAVALTAVTPLLTRAGLGTMADSPLWVILVSVVGPLLYAAYWVGRENDQRRKANDQLAESNRKLETALEENAELQARLLAGAREAGVLDERQRMAREIHDTLAQGLTGIITQLHAADRARDDPERWQRHLDQVHALAKESLSEARRSVRAMRPEPLAAARLPDALAELTRRWSESSGVPVAVEATGEPRSLLPELEITVYRVAQEALTNIEKHARAKKTGVTLSYLDDVVLLDVRDDGDGFTPGECAPARDGSGFGLEGMRQRVARVGGTVVVESSPGEGTAVSAQIPAIPAERGEPQ</sequence>
<dbReference type="SUPFAM" id="SSF55874">
    <property type="entry name" value="ATPase domain of HSP90 chaperone/DNA topoisomerase II/histidine kinase"/>
    <property type="match status" value="1"/>
</dbReference>
<dbReference type="InterPro" id="IPR050482">
    <property type="entry name" value="Sensor_HK_TwoCompSys"/>
</dbReference>
<reference evidence="20 21" key="1">
    <citation type="journal article" date="2019" name="Int. J. Syst. Evol. Microbiol.">
        <title>The Global Catalogue of Microorganisms (GCM) 10K type strain sequencing project: providing services to taxonomists for standard genome sequencing and annotation.</title>
        <authorList>
            <consortium name="The Broad Institute Genomics Platform"/>
            <consortium name="The Broad Institute Genome Sequencing Center for Infectious Disease"/>
            <person name="Wu L."/>
            <person name="Ma J."/>
        </authorList>
    </citation>
    <scope>NUCLEOTIDE SEQUENCE [LARGE SCALE GENOMIC DNA]</scope>
    <source>
        <strain evidence="20 21">JCM 14545</strain>
    </source>
</reference>
<evidence type="ECO:0000256" key="14">
    <source>
        <dbReference type="ARBA" id="ARBA00024827"/>
    </source>
</evidence>
<dbReference type="PANTHER" id="PTHR24421">
    <property type="entry name" value="NITRATE/NITRITE SENSOR PROTEIN NARX-RELATED"/>
    <property type="match status" value="1"/>
</dbReference>
<evidence type="ECO:0000259" key="19">
    <source>
        <dbReference type="PROSITE" id="PS50109"/>
    </source>
</evidence>
<evidence type="ECO:0000313" key="21">
    <source>
        <dbReference type="Proteomes" id="UP001501116"/>
    </source>
</evidence>
<evidence type="ECO:0000256" key="15">
    <source>
        <dbReference type="ARBA" id="ARBA00030800"/>
    </source>
</evidence>
<evidence type="ECO:0000256" key="16">
    <source>
        <dbReference type="SAM" id="Coils"/>
    </source>
</evidence>
<accession>A0ABN2RV48</accession>
<dbReference type="InterPro" id="IPR011712">
    <property type="entry name" value="Sig_transdc_His_kin_sub3_dim/P"/>
</dbReference>
<dbReference type="Pfam" id="PF07730">
    <property type="entry name" value="HisKA_3"/>
    <property type="match status" value="1"/>
</dbReference>
<dbReference type="PANTHER" id="PTHR24421:SF62">
    <property type="entry name" value="SENSORY TRANSDUCTION HISTIDINE KINASE"/>
    <property type="match status" value="1"/>
</dbReference>
<keyword evidence="18" id="KW-0472">Membrane</keyword>
<protein>
    <recommendedName>
        <fullName evidence="5">Oxygen sensor histidine kinase NreB</fullName>
        <ecNumber evidence="4">2.7.13.3</ecNumber>
    </recommendedName>
    <alternativeName>
        <fullName evidence="15">Nitrogen regulation protein B</fullName>
    </alternativeName>
</protein>
<feature type="transmembrane region" description="Helical" evidence="18">
    <location>
        <begin position="151"/>
        <end position="170"/>
    </location>
</feature>
<dbReference type="Pfam" id="PF02518">
    <property type="entry name" value="HATPase_c"/>
    <property type="match status" value="1"/>
</dbReference>
<evidence type="ECO:0000256" key="5">
    <source>
        <dbReference type="ARBA" id="ARBA00017322"/>
    </source>
</evidence>
<gene>
    <name evidence="20" type="ORF">GCM10009754_58620</name>
</gene>
<evidence type="ECO:0000256" key="9">
    <source>
        <dbReference type="ARBA" id="ARBA00022723"/>
    </source>
</evidence>
<dbReference type="InterPro" id="IPR003594">
    <property type="entry name" value="HATPase_dom"/>
</dbReference>
<comment type="caution">
    <text evidence="20">The sequence shown here is derived from an EMBL/GenBank/DDBJ whole genome shotgun (WGS) entry which is preliminary data.</text>
</comment>
<keyword evidence="16" id="KW-0175">Coiled coil</keyword>
<feature type="transmembrane region" description="Helical" evidence="18">
    <location>
        <begin position="56"/>
        <end position="75"/>
    </location>
</feature>
<keyword evidence="9" id="KW-0479">Metal-binding</keyword>
<dbReference type="Gene3D" id="1.20.5.1930">
    <property type="match status" value="1"/>
</dbReference>
<comment type="catalytic activity">
    <reaction evidence="1">
        <text>ATP + protein L-histidine = ADP + protein N-phospho-L-histidine.</text>
        <dbReference type="EC" id="2.7.13.3"/>
    </reaction>
</comment>
<evidence type="ECO:0000256" key="17">
    <source>
        <dbReference type="SAM" id="MobiDB-lite"/>
    </source>
</evidence>
<comment type="cofactor">
    <cofactor evidence="2">
        <name>[4Fe-4S] cluster</name>
        <dbReference type="ChEBI" id="CHEBI:49883"/>
    </cofactor>
</comment>
<dbReference type="PIRSF" id="PIRSF037434">
    <property type="entry name" value="STHK_ChrS"/>
    <property type="match status" value="1"/>
</dbReference>
<dbReference type="InterPro" id="IPR005467">
    <property type="entry name" value="His_kinase_dom"/>
</dbReference>
<keyword evidence="11" id="KW-0408">Iron</keyword>
<dbReference type="Proteomes" id="UP001501116">
    <property type="component" value="Unassembled WGS sequence"/>
</dbReference>
<evidence type="ECO:0000256" key="8">
    <source>
        <dbReference type="ARBA" id="ARBA00022679"/>
    </source>
</evidence>
<feature type="transmembrane region" description="Helical" evidence="18">
    <location>
        <begin position="112"/>
        <end position="139"/>
    </location>
</feature>
<organism evidence="20 21">
    <name type="scientific">Amycolatopsis minnesotensis</name>
    <dbReference type="NCBI Taxonomy" id="337894"/>
    <lineage>
        <taxon>Bacteria</taxon>
        <taxon>Bacillati</taxon>
        <taxon>Actinomycetota</taxon>
        <taxon>Actinomycetes</taxon>
        <taxon>Pseudonocardiales</taxon>
        <taxon>Pseudonocardiaceae</taxon>
        <taxon>Amycolatopsis</taxon>
    </lineage>
</organism>
<feature type="transmembrane region" description="Helical" evidence="18">
    <location>
        <begin position="82"/>
        <end position="100"/>
    </location>
</feature>
<keyword evidence="18" id="KW-0812">Transmembrane</keyword>
<comment type="subcellular location">
    <subcellularLocation>
        <location evidence="3">Cytoplasm</location>
    </subcellularLocation>
</comment>
<keyword evidence="12" id="KW-0902">Two-component regulatory system</keyword>
<dbReference type="PROSITE" id="PS50109">
    <property type="entry name" value="HIS_KIN"/>
    <property type="match status" value="1"/>
</dbReference>
<dbReference type="PRINTS" id="PR00344">
    <property type="entry name" value="BCTRLSENSOR"/>
</dbReference>
<feature type="coiled-coil region" evidence="16">
    <location>
        <begin position="169"/>
        <end position="210"/>
    </location>
</feature>
<keyword evidence="7" id="KW-0963">Cytoplasm</keyword>
<dbReference type="EMBL" id="BAAANN010000026">
    <property type="protein sequence ID" value="GAA1975464.1"/>
    <property type="molecule type" value="Genomic_DNA"/>
</dbReference>
<evidence type="ECO:0000256" key="2">
    <source>
        <dbReference type="ARBA" id="ARBA00001966"/>
    </source>
</evidence>
<dbReference type="Gene3D" id="3.30.565.10">
    <property type="entry name" value="Histidine kinase-like ATPase, C-terminal domain"/>
    <property type="match status" value="1"/>
</dbReference>
<keyword evidence="6" id="KW-0004">4Fe-4S</keyword>
<evidence type="ECO:0000256" key="3">
    <source>
        <dbReference type="ARBA" id="ARBA00004496"/>
    </source>
</evidence>
<evidence type="ECO:0000256" key="10">
    <source>
        <dbReference type="ARBA" id="ARBA00022777"/>
    </source>
</evidence>
<dbReference type="RefSeq" id="WP_344425905.1">
    <property type="nucleotide sequence ID" value="NZ_BAAANN010000026.1"/>
</dbReference>
<proteinExistence type="predicted"/>
<evidence type="ECO:0000313" key="20">
    <source>
        <dbReference type="EMBL" id="GAA1975464.1"/>
    </source>
</evidence>
<evidence type="ECO:0000256" key="1">
    <source>
        <dbReference type="ARBA" id="ARBA00000085"/>
    </source>
</evidence>
<dbReference type="SMART" id="SM00387">
    <property type="entry name" value="HATPase_c"/>
    <property type="match status" value="1"/>
</dbReference>
<feature type="domain" description="Histidine kinase" evidence="19">
    <location>
        <begin position="223"/>
        <end position="417"/>
    </location>
</feature>
<feature type="region of interest" description="Disordered" evidence="17">
    <location>
        <begin position="402"/>
        <end position="424"/>
    </location>
</feature>
<keyword evidence="10 20" id="KW-0418">Kinase</keyword>
<evidence type="ECO:0000256" key="4">
    <source>
        <dbReference type="ARBA" id="ARBA00012438"/>
    </source>
</evidence>
<evidence type="ECO:0000256" key="12">
    <source>
        <dbReference type="ARBA" id="ARBA00023012"/>
    </source>
</evidence>
<evidence type="ECO:0000256" key="6">
    <source>
        <dbReference type="ARBA" id="ARBA00022485"/>
    </source>
</evidence>
<dbReference type="InterPro" id="IPR036890">
    <property type="entry name" value="HATPase_C_sf"/>
</dbReference>
<dbReference type="CDD" id="cd16917">
    <property type="entry name" value="HATPase_UhpB-NarQ-NarX-like"/>
    <property type="match status" value="1"/>
</dbReference>
<keyword evidence="21" id="KW-1185">Reference proteome</keyword>
<dbReference type="GO" id="GO:0016301">
    <property type="term" value="F:kinase activity"/>
    <property type="evidence" value="ECO:0007669"/>
    <property type="project" value="UniProtKB-KW"/>
</dbReference>
<evidence type="ECO:0000256" key="11">
    <source>
        <dbReference type="ARBA" id="ARBA00023004"/>
    </source>
</evidence>
<feature type="transmembrane region" description="Helical" evidence="18">
    <location>
        <begin position="22"/>
        <end position="44"/>
    </location>
</feature>
<dbReference type="InterPro" id="IPR004358">
    <property type="entry name" value="Sig_transdc_His_kin-like_C"/>
</dbReference>
<comment type="function">
    <text evidence="14">Member of the two-component regulatory system NreB/NreC involved in the control of dissimilatory nitrate/nitrite reduction in response to oxygen. NreB functions as a direct oxygen sensor histidine kinase which is autophosphorylated, in the absence of oxygen, probably at the conserved histidine residue, and transfers its phosphate group probably to a conserved aspartate residue of NreC. NreB/NreC activates the expression of the nitrate (narGHJI) and nitrite (nir) reductase operons, as well as the putative nitrate transporter gene narT.</text>
</comment>
<keyword evidence="8" id="KW-0808">Transferase</keyword>
<dbReference type="EC" id="2.7.13.3" evidence="4"/>
<keyword evidence="13" id="KW-0411">Iron-sulfur</keyword>
<keyword evidence="18" id="KW-1133">Transmembrane helix</keyword>
<evidence type="ECO:0000256" key="18">
    <source>
        <dbReference type="SAM" id="Phobius"/>
    </source>
</evidence>
<evidence type="ECO:0000256" key="13">
    <source>
        <dbReference type="ARBA" id="ARBA00023014"/>
    </source>
</evidence>
<dbReference type="InterPro" id="IPR017205">
    <property type="entry name" value="Sig_transdc_His_kinase_ChrS"/>
</dbReference>
<name>A0ABN2RV48_9PSEU</name>